<dbReference type="InterPro" id="IPR027787">
    <property type="entry name" value="Alpha/beta-hydrolase_catalytic"/>
</dbReference>
<dbReference type="Pfam" id="PF15420">
    <property type="entry name" value="Abhydrolase_9_N"/>
    <property type="match status" value="1"/>
</dbReference>
<dbReference type="AlphaFoldDB" id="A0A846XJC2"/>
<keyword evidence="5" id="KW-1185">Reference proteome</keyword>
<feature type="transmembrane region" description="Helical" evidence="1">
    <location>
        <begin position="12"/>
        <end position="33"/>
    </location>
</feature>
<feature type="domain" description="Alpha/beta-hydrolase catalytic" evidence="2">
    <location>
        <begin position="344"/>
        <end position="411"/>
    </location>
</feature>
<feature type="transmembrane region" description="Helical" evidence="1">
    <location>
        <begin position="54"/>
        <end position="73"/>
    </location>
</feature>
<keyword evidence="1" id="KW-0472">Membrane</keyword>
<sequence length="420" mass="43184">MLSLAPGLLPRAAAAQAVLTSLLVVALLGVAHITRRLRRPAADRFAGAPALRHLVLAAAVAGVVASVVHAASWQNTLRDAMGVARTGPQYWSFWAAGSLVLTIVLVAAGTGAGRLLRRIGWSRGLVMAVIATLPVAFFGIPGIAAASGGAADSGLVQPVATTRSGSADSLMSWASLGLEGQRFVTNGPAGAVRVYAGLQSAPDPAARAELAVRELDRAGGFDRSHLVVAVPTGSGWVDGRALRGFEDRFGADFAVAALQYSQLPSWATFVVGRDSAAVSARALFSAVEEHAATLPDPPRLYLYGQSLGALGGSAVFAGAAEQNRRACSVLWSGMPGGGGREPGARTTVLANTSDPVVHWSPELLWRPPDLTGARRDAPTPGWLPVASFVQTTADLLGSLAAPPGHGHRYDVDQGTALPGC</sequence>
<evidence type="ECO:0008006" key="6">
    <source>
        <dbReference type="Google" id="ProtNLM"/>
    </source>
</evidence>
<evidence type="ECO:0000259" key="3">
    <source>
        <dbReference type="Pfam" id="PF15420"/>
    </source>
</evidence>
<evidence type="ECO:0000256" key="1">
    <source>
        <dbReference type="SAM" id="Phobius"/>
    </source>
</evidence>
<feature type="transmembrane region" description="Helical" evidence="1">
    <location>
        <begin position="93"/>
        <end position="113"/>
    </location>
</feature>
<dbReference type="InterPro" id="IPR029058">
    <property type="entry name" value="AB_hydrolase_fold"/>
</dbReference>
<accession>A0A846XJC2</accession>
<name>A0A846XJC2_9NOCA</name>
<evidence type="ECO:0000313" key="4">
    <source>
        <dbReference type="EMBL" id="NKY35379.1"/>
    </source>
</evidence>
<dbReference type="InterPro" id="IPR027788">
    <property type="entry name" value="Alpha/beta-hydrolase_N_dom"/>
</dbReference>
<organism evidence="4 5">
    <name type="scientific">Nocardia speluncae</name>
    <dbReference type="NCBI Taxonomy" id="419477"/>
    <lineage>
        <taxon>Bacteria</taxon>
        <taxon>Bacillati</taxon>
        <taxon>Actinomycetota</taxon>
        <taxon>Actinomycetes</taxon>
        <taxon>Mycobacteriales</taxon>
        <taxon>Nocardiaceae</taxon>
        <taxon>Nocardia</taxon>
    </lineage>
</organism>
<comment type="caution">
    <text evidence="4">The sequence shown here is derived from an EMBL/GenBank/DDBJ whole genome shotgun (WGS) entry which is preliminary data.</text>
</comment>
<evidence type="ECO:0000313" key="5">
    <source>
        <dbReference type="Proteomes" id="UP000565715"/>
    </source>
</evidence>
<feature type="domain" description="Alpha/beta-hydrolase catalytic" evidence="2">
    <location>
        <begin position="192"/>
        <end position="335"/>
    </location>
</feature>
<proteinExistence type="predicted"/>
<dbReference type="Pfam" id="PF10081">
    <property type="entry name" value="Abhydrolase_9"/>
    <property type="match status" value="2"/>
</dbReference>
<keyword evidence="1" id="KW-1133">Transmembrane helix</keyword>
<keyword evidence="1" id="KW-0812">Transmembrane</keyword>
<feature type="transmembrane region" description="Helical" evidence="1">
    <location>
        <begin position="125"/>
        <end position="146"/>
    </location>
</feature>
<dbReference type="EMBL" id="JAAXOO010000005">
    <property type="protein sequence ID" value="NKY35379.1"/>
    <property type="molecule type" value="Genomic_DNA"/>
</dbReference>
<evidence type="ECO:0000259" key="2">
    <source>
        <dbReference type="Pfam" id="PF10081"/>
    </source>
</evidence>
<feature type="domain" description="Alpha/beta-hydrolase N-terminal" evidence="3">
    <location>
        <begin position="4"/>
        <end position="188"/>
    </location>
</feature>
<reference evidence="4 5" key="1">
    <citation type="submission" date="2020-04" db="EMBL/GenBank/DDBJ databases">
        <title>MicrobeNet Type strains.</title>
        <authorList>
            <person name="Nicholson A.C."/>
        </authorList>
    </citation>
    <scope>NUCLEOTIDE SEQUENCE [LARGE SCALE GENOMIC DNA]</scope>
    <source>
        <strain evidence="4 5">DSM 45078</strain>
    </source>
</reference>
<dbReference type="Proteomes" id="UP000565715">
    <property type="component" value="Unassembled WGS sequence"/>
</dbReference>
<dbReference type="SUPFAM" id="SSF53474">
    <property type="entry name" value="alpha/beta-Hydrolases"/>
    <property type="match status" value="1"/>
</dbReference>
<protein>
    <recommendedName>
        <fullName evidence="6">Alpha/beta hydrolase family protein</fullName>
    </recommendedName>
</protein>
<gene>
    <name evidence="4" type="ORF">HGA13_20235</name>
</gene>